<reference evidence="2" key="1">
    <citation type="submission" date="2020-08" db="EMBL/GenBank/DDBJ databases">
        <title>Genome public.</title>
        <authorList>
            <person name="Liu C."/>
            <person name="Sun Q."/>
        </authorList>
    </citation>
    <scope>NUCLEOTIDE SEQUENCE</scope>
    <source>
        <strain evidence="2">NSJ-12</strain>
    </source>
</reference>
<dbReference type="EMBL" id="JACRSY010000012">
    <property type="protein sequence ID" value="MBC8579629.1"/>
    <property type="molecule type" value="Genomic_DNA"/>
</dbReference>
<evidence type="ECO:0000313" key="3">
    <source>
        <dbReference type="Proteomes" id="UP000655830"/>
    </source>
</evidence>
<feature type="transmembrane region" description="Helical" evidence="1">
    <location>
        <begin position="378"/>
        <end position="395"/>
    </location>
</feature>
<organism evidence="2 3">
    <name type="scientific">Zhenhengia yiwuensis</name>
    <dbReference type="NCBI Taxonomy" id="2763666"/>
    <lineage>
        <taxon>Bacteria</taxon>
        <taxon>Bacillati</taxon>
        <taxon>Bacillota</taxon>
        <taxon>Clostridia</taxon>
        <taxon>Lachnospirales</taxon>
        <taxon>Lachnospiraceae</taxon>
        <taxon>Zhenhengia</taxon>
    </lineage>
</organism>
<evidence type="ECO:0000313" key="2">
    <source>
        <dbReference type="EMBL" id="MBC8579629.1"/>
    </source>
</evidence>
<feature type="transmembrane region" description="Helical" evidence="1">
    <location>
        <begin position="7"/>
        <end position="25"/>
    </location>
</feature>
<keyword evidence="1" id="KW-1133">Transmembrane helix</keyword>
<sequence length="641" mass="71062">MKNQTKIIISSLIILSLLICVFVGVKRVNVESDYKDIQIAIRYNDILNIAKQTNEPIENVLKKFKDLGANALFVRENTVIPAAGSDFMNFKEQGRATVYEGYELEKVYPDSENIKRSNIYIEAYDKEAFDLIYNNLTLKGISAYKAVIDGEDYIELTVPMSILTSLGVGYNYGDLQIAADLGYVILPQVKSWDHVSDESIASFIAQIEAIPNIGSIYFADSSIVEPNNSQIIEMVKKHGLGFVEFFSEKQKGFGSLAKASSENGTAFGVERLHTVTDAQVKQYTTDGLMDRYMLALTERNLRVFLFKMPNTLDIQKDANFLATNIQTFRDLAQSKGYTVADAVEPYNLPVGNYVLSILAGIASILMFVLLLDRMEMIKVGYILGALGLIGYAGLLKLSPNLGLKLMALFGAVIFPTYGVLSILDINERSMKDTILTFLKVCAISFGGALTIIGTISRTSFGLGIDIFAGVKVAMLLPIVLVVAIAYYQRHGLDFKYYKELLSNKVTYLALGLLGIAAVVLMIYTSRTGNTGSISSFELAFRQFLDTTLGVRPRTKEFLIGHPAMIIMLYYGYKEKYIPLLVLGIIGQISLVNTYAHIHTPVMISLIRSAYGIVFGLIIGMIAIYVIKLLGKVMNKWIVKNQ</sequence>
<keyword evidence="1" id="KW-0472">Membrane</keyword>
<dbReference type="Pfam" id="PF18949">
    <property type="entry name" value="DUF5693"/>
    <property type="match status" value="1"/>
</dbReference>
<gene>
    <name evidence="2" type="ORF">H8718_08810</name>
</gene>
<feature type="transmembrane region" description="Helical" evidence="1">
    <location>
        <begin position="507"/>
        <end position="525"/>
    </location>
</feature>
<feature type="transmembrane region" description="Helical" evidence="1">
    <location>
        <begin position="467"/>
        <end position="487"/>
    </location>
</feature>
<feature type="transmembrane region" description="Helical" evidence="1">
    <location>
        <begin position="435"/>
        <end position="455"/>
    </location>
</feature>
<keyword evidence="3" id="KW-1185">Reference proteome</keyword>
<accession>A0A926EHE9</accession>
<dbReference type="RefSeq" id="WP_249332631.1">
    <property type="nucleotide sequence ID" value="NZ_JACRSY010000012.1"/>
</dbReference>
<comment type="caution">
    <text evidence="2">The sequence shown here is derived from an EMBL/GenBank/DDBJ whole genome shotgun (WGS) entry which is preliminary data.</text>
</comment>
<evidence type="ECO:0000256" key="1">
    <source>
        <dbReference type="SAM" id="Phobius"/>
    </source>
</evidence>
<feature type="transmembrane region" description="Helical" evidence="1">
    <location>
        <begin position="609"/>
        <end position="629"/>
    </location>
</feature>
<feature type="transmembrane region" description="Helical" evidence="1">
    <location>
        <begin position="557"/>
        <end position="572"/>
    </location>
</feature>
<name>A0A926EHE9_9FIRM</name>
<feature type="transmembrane region" description="Helical" evidence="1">
    <location>
        <begin position="353"/>
        <end position="371"/>
    </location>
</feature>
<keyword evidence="1" id="KW-0812">Transmembrane</keyword>
<protein>
    <submittedName>
        <fullName evidence="2">Uncharacterized protein</fullName>
    </submittedName>
</protein>
<dbReference type="AlphaFoldDB" id="A0A926EHE9"/>
<feature type="transmembrane region" description="Helical" evidence="1">
    <location>
        <begin position="401"/>
        <end position="423"/>
    </location>
</feature>
<feature type="transmembrane region" description="Helical" evidence="1">
    <location>
        <begin position="579"/>
        <end position="597"/>
    </location>
</feature>
<proteinExistence type="predicted"/>
<dbReference type="InterPro" id="IPR043748">
    <property type="entry name" value="DUF5693"/>
</dbReference>
<dbReference type="Proteomes" id="UP000655830">
    <property type="component" value="Unassembled WGS sequence"/>
</dbReference>